<sequence>MVDDCIASNQLSTMDLETLKRRRSGLKDRTIFLCRDLDTFVREVRSHTEISRTIDELSKSRCKDAHDAVEVAIVDDEKRRNDILKWMDFEPEVPLNSR</sequence>
<gene>
    <name evidence="1" type="ORF">T11_9039</name>
</gene>
<keyword evidence="2" id="KW-1185">Reference proteome</keyword>
<comment type="caution">
    <text evidence="1">The sequence shown here is derived from an EMBL/GenBank/DDBJ whole genome shotgun (WGS) entry which is preliminary data.</text>
</comment>
<dbReference type="EMBL" id="JYDP01000003">
    <property type="protein sequence ID" value="KRZ18316.1"/>
    <property type="molecule type" value="Genomic_DNA"/>
</dbReference>
<evidence type="ECO:0000313" key="2">
    <source>
        <dbReference type="Proteomes" id="UP000055024"/>
    </source>
</evidence>
<reference evidence="1 2" key="1">
    <citation type="submission" date="2015-01" db="EMBL/GenBank/DDBJ databases">
        <title>Evolution of Trichinella species and genotypes.</title>
        <authorList>
            <person name="Korhonen P.K."/>
            <person name="Edoardo P."/>
            <person name="Giuseppe L.R."/>
            <person name="Gasser R.B."/>
        </authorList>
    </citation>
    <scope>NUCLEOTIDE SEQUENCE [LARGE SCALE GENOMIC DNA]</scope>
    <source>
        <strain evidence="1">ISS1029</strain>
    </source>
</reference>
<protein>
    <submittedName>
        <fullName evidence="1">Uncharacterized protein</fullName>
    </submittedName>
</protein>
<accession>A0A0V1I631</accession>
<proteinExistence type="predicted"/>
<dbReference type="AlphaFoldDB" id="A0A0V1I631"/>
<organism evidence="1 2">
    <name type="scientific">Trichinella zimbabwensis</name>
    <dbReference type="NCBI Taxonomy" id="268475"/>
    <lineage>
        <taxon>Eukaryota</taxon>
        <taxon>Metazoa</taxon>
        <taxon>Ecdysozoa</taxon>
        <taxon>Nematoda</taxon>
        <taxon>Enoplea</taxon>
        <taxon>Dorylaimia</taxon>
        <taxon>Trichinellida</taxon>
        <taxon>Trichinellidae</taxon>
        <taxon>Trichinella</taxon>
    </lineage>
</organism>
<dbReference type="Proteomes" id="UP000055024">
    <property type="component" value="Unassembled WGS sequence"/>
</dbReference>
<evidence type="ECO:0000313" key="1">
    <source>
        <dbReference type="EMBL" id="KRZ18316.1"/>
    </source>
</evidence>
<dbReference type="OrthoDB" id="6432203at2759"/>
<name>A0A0V1I631_9BILA</name>